<comment type="catalytic activity">
    <reaction evidence="9">
        <text>5,6-dihydrouridine(20) in tRNA + NAD(+) = uridine(20) in tRNA + NADH + H(+)</text>
        <dbReference type="Rhea" id="RHEA:53340"/>
        <dbReference type="Rhea" id="RHEA-COMP:13533"/>
        <dbReference type="Rhea" id="RHEA-COMP:13534"/>
        <dbReference type="ChEBI" id="CHEBI:15378"/>
        <dbReference type="ChEBI" id="CHEBI:57540"/>
        <dbReference type="ChEBI" id="CHEBI:57945"/>
        <dbReference type="ChEBI" id="CHEBI:65315"/>
        <dbReference type="ChEBI" id="CHEBI:74443"/>
        <dbReference type="EC" id="1.3.1.91"/>
    </reaction>
</comment>
<dbReference type="EC" id="1.3.1.91" evidence="9"/>
<comment type="catalytic activity">
    <reaction evidence="9">
        <text>5,6-dihydrouridine(20) in tRNA + NADP(+) = uridine(20) in tRNA + NADPH + H(+)</text>
        <dbReference type="Rhea" id="RHEA:53336"/>
        <dbReference type="Rhea" id="RHEA-COMP:13533"/>
        <dbReference type="Rhea" id="RHEA-COMP:13534"/>
        <dbReference type="ChEBI" id="CHEBI:15378"/>
        <dbReference type="ChEBI" id="CHEBI:57783"/>
        <dbReference type="ChEBI" id="CHEBI:58349"/>
        <dbReference type="ChEBI" id="CHEBI:65315"/>
        <dbReference type="ChEBI" id="CHEBI:74443"/>
        <dbReference type="EC" id="1.3.1.91"/>
    </reaction>
</comment>
<evidence type="ECO:0000313" key="13">
    <source>
        <dbReference type="Proteomes" id="UP001596030"/>
    </source>
</evidence>
<evidence type="ECO:0000256" key="10">
    <source>
        <dbReference type="PIRNR" id="PIRNR006621"/>
    </source>
</evidence>
<dbReference type="InterPro" id="IPR018517">
    <property type="entry name" value="tRNA_hU_synthase_CS"/>
</dbReference>
<keyword evidence="8 9" id="KW-0560">Oxidoreductase</keyword>
<dbReference type="PANTHER" id="PTHR42907">
    <property type="entry name" value="FMN-LINKED OXIDOREDUCTASES SUPERFAMILY PROTEIN"/>
    <property type="match status" value="1"/>
</dbReference>
<comment type="similarity">
    <text evidence="9">Belongs to the Dus family. DusA subfamily.</text>
</comment>
<dbReference type="Gene3D" id="1.20.120.1460">
    <property type="match status" value="1"/>
</dbReference>
<dbReference type="InterPro" id="IPR004653">
    <property type="entry name" value="DusA"/>
</dbReference>
<protein>
    <recommendedName>
        <fullName evidence="9">tRNA-dihydrouridine(20/20a) synthase</fullName>
        <ecNumber evidence="9">1.3.1.91</ecNumber>
    </recommendedName>
    <alternativeName>
        <fullName evidence="9">U20-specific dihydrouridine synthase</fullName>
        <shortName evidence="9">U20-specific Dus</shortName>
    </alternativeName>
    <alternativeName>
        <fullName evidence="9">tRNA-dihydrouridine synthase A</fullName>
    </alternativeName>
</protein>
<gene>
    <name evidence="9 12" type="primary">dusA</name>
    <name evidence="12" type="ORF">ACFO0U_15705</name>
</gene>
<feature type="active site" description="Proton donor" evidence="9">
    <location>
        <position position="104"/>
    </location>
</feature>
<comment type="similarity">
    <text evidence="10">Belongs to the dus family.</text>
</comment>
<dbReference type="PANTHER" id="PTHR42907:SF1">
    <property type="entry name" value="FMN-LINKED OXIDOREDUCTASES SUPERFAMILY PROTEIN"/>
    <property type="match status" value="1"/>
</dbReference>
<evidence type="ECO:0000256" key="9">
    <source>
        <dbReference type="HAMAP-Rule" id="MF_02041"/>
    </source>
</evidence>
<feature type="binding site" evidence="9">
    <location>
        <position position="175"/>
    </location>
    <ligand>
        <name>FMN</name>
        <dbReference type="ChEBI" id="CHEBI:58210"/>
    </ligand>
</feature>
<keyword evidence="5 9" id="KW-0819">tRNA processing</keyword>
<dbReference type="NCBIfam" id="TIGR00742">
    <property type="entry name" value="yjbN"/>
    <property type="match status" value="1"/>
</dbReference>
<evidence type="ECO:0000256" key="6">
    <source>
        <dbReference type="ARBA" id="ARBA00022857"/>
    </source>
</evidence>
<feature type="binding site" evidence="9">
    <location>
        <begin position="20"/>
        <end position="22"/>
    </location>
    <ligand>
        <name>FMN</name>
        <dbReference type="ChEBI" id="CHEBI:58210"/>
    </ligand>
</feature>
<feature type="site" description="Interacts with tRNA" evidence="9">
    <location>
        <position position="190"/>
    </location>
</feature>
<keyword evidence="2 9" id="KW-0820">tRNA-binding</keyword>
<sequence>MVEKSAQDSLARARRFSIAPMMDWTTRDYRAFARTLTREALLYTEMVTTGAILHGSPRERFLGYSDVEHPVALQLGGSDPAALAECAAIAEAWGYDEVNLNVGCPSDRVQNNLIGACLMEHPDKVAAAVSAMQAATSIPVTVKCRIGIDEQDEDADLARFIERVADAGCEVFIVHARKAWLEGLSPKENRDVPPLNYPRVHRLKAQHPELHIGINGGIKTLDECQAQLEKVDSVMIGREAYQNPWLLAGVDTALYGGTSPMSSRHAAARAFRPYIAERLAEGAKLNHITRHLLGLFQGCPGGRQFRRHLSENAHRDGAGLEVFDAALAKVRELDTTSAVA</sequence>
<dbReference type="InterPro" id="IPR035587">
    <property type="entry name" value="DUS-like_FMN-bd"/>
</dbReference>
<dbReference type="Proteomes" id="UP001596030">
    <property type="component" value="Unassembled WGS sequence"/>
</dbReference>
<evidence type="ECO:0000256" key="8">
    <source>
        <dbReference type="ARBA" id="ARBA00023002"/>
    </source>
</evidence>
<name>A0ABV9D6G0_9GAMM</name>
<dbReference type="InterPro" id="IPR013785">
    <property type="entry name" value="Aldolase_TIM"/>
</dbReference>
<dbReference type="NCBIfam" id="NF008774">
    <property type="entry name" value="PRK11815.1"/>
    <property type="match status" value="1"/>
</dbReference>
<feature type="binding site" evidence="9">
    <location>
        <begin position="237"/>
        <end position="238"/>
    </location>
    <ligand>
        <name>FMN</name>
        <dbReference type="ChEBI" id="CHEBI:58210"/>
    </ligand>
</feature>
<dbReference type="SUPFAM" id="SSF51395">
    <property type="entry name" value="FMN-linked oxidoreductases"/>
    <property type="match status" value="1"/>
</dbReference>
<keyword evidence="4 9" id="KW-0288">FMN</keyword>
<dbReference type="InterPro" id="IPR001269">
    <property type="entry name" value="DUS_fam"/>
</dbReference>
<dbReference type="EMBL" id="JBHSEU010000021">
    <property type="protein sequence ID" value="MFC4540212.1"/>
    <property type="molecule type" value="Genomic_DNA"/>
</dbReference>
<feature type="site" description="Interacts with tRNA" evidence="9">
    <location>
        <position position="101"/>
    </location>
</feature>
<dbReference type="RefSeq" id="WP_246968804.1">
    <property type="nucleotide sequence ID" value="NZ_JAKGAN010000002.1"/>
</dbReference>
<comment type="caution">
    <text evidence="12">The sequence shown here is derived from an EMBL/GenBank/DDBJ whole genome shotgun (WGS) entry which is preliminary data.</text>
</comment>
<feature type="site" description="Interacts with tRNA; defines subfamily-specific binding signature" evidence="9">
    <location>
        <position position="187"/>
    </location>
</feature>
<comment type="cofactor">
    <cofactor evidence="1 9 10">
        <name>FMN</name>
        <dbReference type="ChEBI" id="CHEBI:58210"/>
    </cofactor>
</comment>
<comment type="catalytic activity">
    <reaction evidence="9">
        <text>5,6-dihydrouridine(20a) in tRNA + NADP(+) = uridine(20a) in tRNA + NADPH + H(+)</text>
        <dbReference type="Rhea" id="RHEA:53344"/>
        <dbReference type="Rhea" id="RHEA-COMP:13535"/>
        <dbReference type="Rhea" id="RHEA-COMP:13536"/>
        <dbReference type="ChEBI" id="CHEBI:15378"/>
        <dbReference type="ChEBI" id="CHEBI:57783"/>
        <dbReference type="ChEBI" id="CHEBI:58349"/>
        <dbReference type="ChEBI" id="CHEBI:65315"/>
        <dbReference type="ChEBI" id="CHEBI:74443"/>
    </reaction>
</comment>
<keyword evidence="13" id="KW-1185">Reference proteome</keyword>
<proteinExistence type="inferred from homology"/>
<evidence type="ECO:0000256" key="3">
    <source>
        <dbReference type="ARBA" id="ARBA00022630"/>
    </source>
</evidence>
<evidence type="ECO:0000256" key="7">
    <source>
        <dbReference type="ARBA" id="ARBA00022884"/>
    </source>
</evidence>
<dbReference type="PROSITE" id="PS01136">
    <property type="entry name" value="UPF0034"/>
    <property type="match status" value="1"/>
</dbReference>
<feature type="site" description="Interacts with tRNA; defines subfamily-specific binding signature" evidence="9">
    <location>
        <position position="303"/>
    </location>
</feature>
<dbReference type="Gene3D" id="3.20.20.70">
    <property type="entry name" value="Aldolase class I"/>
    <property type="match status" value="1"/>
</dbReference>
<keyword evidence="7 9" id="KW-0694">RNA-binding</keyword>
<evidence type="ECO:0000256" key="5">
    <source>
        <dbReference type="ARBA" id="ARBA00022694"/>
    </source>
</evidence>
<keyword evidence="3 9" id="KW-0285">Flavoprotein</keyword>
<feature type="site" description="Interacts with tRNA; defines subfamily-specific binding signature" evidence="9">
    <location>
        <position position="306"/>
    </location>
</feature>
<reference evidence="13" key="1">
    <citation type="journal article" date="2019" name="Int. J. Syst. Evol. Microbiol.">
        <title>The Global Catalogue of Microorganisms (GCM) 10K type strain sequencing project: providing services to taxonomists for standard genome sequencing and annotation.</title>
        <authorList>
            <consortium name="The Broad Institute Genomics Platform"/>
            <consortium name="The Broad Institute Genome Sequencing Center for Infectious Disease"/>
            <person name="Wu L."/>
            <person name="Ma J."/>
        </authorList>
    </citation>
    <scope>NUCLEOTIDE SEQUENCE [LARGE SCALE GENOMIC DNA]</scope>
    <source>
        <strain evidence="13">CGMCC 1.12121</strain>
    </source>
</reference>
<feature type="binding site" evidence="9">
    <location>
        <begin position="215"/>
        <end position="217"/>
    </location>
    <ligand>
        <name>FMN</name>
        <dbReference type="ChEBI" id="CHEBI:58210"/>
    </ligand>
</feature>
<feature type="binding site" evidence="9">
    <location>
        <position position="143"/>
    </location>
    <ligand>
        <name>FMN</name>
        <dbReference type="ChEBI" id="CHEBI:58210"/>
    </ligand>
</feature>
<evidence type="ECO:0000256" key="4">
    <source>
        <dbReference type="ARBA" id="ARBA00022643"/>
    </source>
</evidence>
<dbReference type="CDD" id="cd02801">
    <property type="entry name" value="DUS_like_FMN"/>
    <property type="match status" value="1"/>
</dbReference>
<dbReference type="Pfam" id="PF01207">
    <property type="entry name" value="Dus"/>
    <property type="match status" value="1"/>
</dbReference>
<comment type="function">
    <text evidence="9">Catalyzes the synthesis of 5,6-dihydrouridine (D), a modified base found in the D-loop of most tRNAs, via the reduction of the C5-C6 double bond in target uridines. Specifically modifies U20 and U20a in tRNAs.</text>
</comment>
<evidence type="ECO:0000256" key="2">
    <source>
        <dbReference type="ARBA" id="ARBA00022555"/>
    </source>
</evidence>
<feature type="binding site" evidence="9">
    <location>
        <position position="74"/>
    </location>
    <ligand>
        <name>FMN</name>
        <dbReference type="ChEBI" id="CHEBI:58210"/>
    </ligand>
</feature>
<dbReference type="HAMAP" id="MF_02041">
    <property type="entry name" value="DusA_subfam"/>
    <property type="match status" value="1"/>
</dbReference>
<accession>A0ABV9D6G0</accession>
<comment type="catalytic activity">
    <reaction evidence="9">
        <text>5,6-dihydrouridine(20a) in tRNA + NAD(+) = uridine(20a) in tRNA + NADH + H(+)</text>
        <dbReference type="Rhea" id="RHEA:53348"/>
        <dbReference type="Rhea" id="RHEA-COMP:13535"/>
        <dbReference type="Rhea" id="RHEA-COMP:13536"/>
        <dbReference type="ChEBI" id="CHEBI:15378"/>
        <dbReference type="ChEBI" id="CHEBI:57540"/>
        <dbReference type="ChEBI" id="CHEBI:57945"/>
        <dbReference type="ChEBI" id="CHEBI:65315"/>
        <dbReference type="ChEBI" id="CHEBI:74443"/>
    </reaction>
</comment>
<dbReference type="GO" id="GO:0102264">
    <property type="term" value="F:tRNA-dihydrouridine20 synthase activity"/>
    <property type="evidence" value="ECO:0007669"/>
    <property type="project" value="UniProtKB-EC"/>
</dbReference>
<organism evidence="12 13">
    <name type="scientific">Chromohalobacter sarecensis</name>
    <dbReference type="NCBI Taxonomy" id="245294"/>
    <lineage>
        <taxon>Bacteria</taxon>
        <taxon>Pseudomonadati</taxon>
        <taxon>Pseudomonadota</taxon>
        <taxon>Gammaproteobacteria</taxon>
        <taxon>Oceanospirillales</taxon>
        <taxon>Halomonadaceae</taxon>
        <taxon>Chromohalobacter</taxon>
    </lineage>
</organism>
<dbReference type="PIRSF" id="PIRSF006621">
    <property type="entry name" value="Dus"/>
    <property type="match status" value="1"/>
</dbReference>
<evidence type="ECO:0000256" key="1">
    <source>
        <dbReference type="ARBA" id="ARBA00001917"/>
    </source>
</evidence>
<keyword evidence="6 9" id="KW-0521">NADP</keyword>
<evidence type="ECO:0000313" key="12">
    <source>
        <dbReference type="EMBL" id="MFC4540212.1"/>
    </source>
</evidence>
<feature type="domain" description="DUS-like FMN-binding" evidence="11">
    <location>
        <begin position="18"/>
        <end position="323"/>
    </location>
</feature>
<evidence type="ECO:0000259" key="11">
    <source>
        <dbReference type="Pfam" id="PF01207"/>
    </source>
</evidence>